<evidence type="ECO:0000256" key="3">
    <source>
        <dbReference type="SAM" id="SignalP"/>
    </source>
</evidence>
<feature type="chain" id="PRO_5027061029" description="Glycosyl hydrolase family 13 catalytic domain-containing protein" evidence="3">
    <location>
        <begin position="21"/>
        <end position="511"/>
    </location>
</feature>
<reference evidence="5 6" key="1">
    <citation type="submission" date="2020-01" db="EMBL/GenBank/DDBJ databases">
        <title>Ponticoccus aerotolerans gen. nov., sp. nov., an anaerobic bacterium and proposal of Ponticoccusceae fam. nov., Ponticoccusles ord. nov. and Ponticoccuse classis nov. in the phylum Kiritimatiellaeota.</title>
        <authorList>
            <person name="Zhou L.Y."/>
            <person name="Du Z.J."/>
        </authorList>
    </citation>
    <scope>NUCLEOTIDE SEQUENCE [LARGE SCALE GENOMIC DNA]</scope>
    <source>
        <strain evidence="5 6">S-5007</strain>
    </source>
</reference>
<evidence type="ECO:0000313" key="5">
    <source>
        <dbReference type="EMBL" id="QHI69152.1"/>
    </source>
</evidence>
<dbReference type="AlphaFoldDB" id="A0A6P1M525"/>
<evidence type="ECO:0000259" key="4">
    <source>
        <dbReference type="SMART" id="SM00642"/>
    </source>
</evidence>
<protein>
    <recommendedName>
        <fullName evidence="4">Glycosyl hydrolase family 13 catalytic domain-containing protein</fullName>
    </recommendedName>
</protein>
<keyword evidence="6" id="KW-1185">Reference proteome</keyword>
<accession>A0A6P1M525</accession>
<dbReference type="GO" id="GO:0004553">
    <property type="term" value="F:hydrolase activity, hydrolyzing O-glycosyl compounds"/>
    <property type="evidence" value="ECO:0007669"/>
    <property type="project" value="InterPro"/>
</dbReference>
<name>A0A6P1M525_9BACT</name>
<proteinExistence type="inferred from homology"/>
<dbReference type="Pfam" id="PF01055">
    <property type="entry name" value="Glyco_hydro_31_2nd"/>
    <property type="match status" value="1"/>
</dbReference>
<dbReference type="SUPFAM" id="SSF51445">
    <property type="entry name" value="(Trans)glycosidases"/>
    <property type="match status" value="1"/>
</dbReference>
<dbReference type="RefSeq" id="WP_160628178.1">
    <property type="nucleotide sequence ID" value="NZ_CP047593.1"/>
</dbReference>
<dbReference type="InterPro" id="IPR000322">
    <property type="entry name" value="Glyco_hydro_31_TIM"/>
</dbReference>
<dbReference type="SMART" id="SM00642">
    <property type="entry name" value="Aamy"/>
    <property type="match status" value="1"/>
</dbReference>
<organism evidence="5 6">
    <name type="scientific">Tichowtungia aerotolerans</name>
    <dbReference type="NCBI Taxonomy" id="2697043"/>
    <lineage>
        <taxon>Bacteria</taxon>
        <taxon>Pseudomonadati</taxon>
        <taxon>Kiritimatiellota</taxon>
        <taxon>Tichowtungiia</taxon>
        <taxon>Tichowtungiales</taxon>
        <taxon>Tichowtungiaceae</taxon>
        <taxon>Tichowtungia</taxon>
    </lineage>
</organism>
<dbReference type="Proteomes" id="UP000464954">
    <property type="component" value="Chromosome"/>
</dbReference>
<keyword evidence="2" id="KW-0378">Hydrolase</keyword>
<gene>
    <name evidence="5" type="ORF">GT409_06710</name>
</gene>
<evidence type="ECO:0000313" key="6">
    <source>
        <dbReference type="Proteomes" id="UP000464954"/>
    </source>
</evidence>
<feature type="signal peptide" evidence="3">
    <location>
        <begin position="1"/>
        <end position="20"/>
    </location>
</feature>
<dbReference type="Gene3D" id="3.20.20.80">
    <property type="entry name" value="Glycosidases"/>
    <property type="match status" value="1"/>
</dbReference>
<evidence type="ECO:0000256" key="1">
    <source>
        <dbReference type="ARBA" id="ARBA00007806"/>
    </source>
</evidence>
<dbReference type="InterPro" id="IPR006047">
    <property type="entry name" value="GH13_cat_dom"/>
</dbReference>
<sequence>MMIRRFVFLMLGMLPLGTMAVDNSDLLPLVRNERGVDMEGMSPDWVKSLIMAEFRIETATPEGTFSAAVKVLDHYAETGVNGLWVGPIFERPPGRNGYGNFGPDTVEAALTGEASLEKSYREIRRFVDAAHDRNIRVIFDIVAWGVTESAPFFKERPEFFIRQDNGEFRQAWGGYLFDWKNPEFREWFNAAAVAFIEETGADGFRVDLAPDTSGYHFKEIREELVRKGHKILIMSEMPSKPRGTFDCAQLGVNGWTEPPIYNPKEKFEEQKKRFGSMHDSSFVFRTNIVDAIQTGVGIGPPQIQQKGEGGLFRFYAASPLYHDGHAPFVKGNRVRFGYLALLPFIPVWWIGEEWNNPRDLLQQKGAMYYNRINWDVKNEPQNAAFFEDVKRILRVRRSYPDIFENFPEHLRDASICKVESFRDGHPNPLQAYLRFSDRRAVLVVPNYMAASSSSHFSVELPWDEWPAKGSSFIVTDLMSGNIIAEADRAELRSFEVELPAEHLGIYLLERR</sequence>
<dbReference type="EMBL" id="CP047593">
    <property type="protein sequence ID" value="QHI69152.1"/>
    <property type="molecule type" value="Genomic_DNA"/>
</dbReference>
<keyword evidence="3" id="KW-0732">Signal</keyword>
<dbReference type="KEGG" id="taer:GT409_06710"/>
<dbReference type="InterPro" id="IPR017853">
    <property type="entry name" value="GH"/>
</dbReference>
<feature type="domain" description="Glycosyl hydrolase family 13 catalytic" evidence="4">
    <location>
        <begin position="48"/>
        <end position="396"/>
    </location>
</feature>
<evidence type="ECO:0000256" key="2">
    <source>
        <dbReference type="RuleBase" id="RU361185"/>
    </source>
</evidence>
<keyword evidence="2" id="KW-0326">Glycosidase</keyword>
<dbReference type="GO" id="GO:0005975">
    <property type="term" value="P:carbohydrate metabolic process"/>
    <property type="evidence" value="ECO:0007669"/>
    <property type="project" value="InterPro"/>
</dbReference>
<dbReference type="PANTHER" id="PTHR10357">
    <property type="entry name" value="ALPHA-AMYLASE FAMILY MEMBER"/>
    <property type="match status" value="1"/>
</dbReference>
<comment type="similarity">
    <text evidence="1 2">Belongs to the glycosyl hydrolase 31 family.</text>
</comment>